<dbReference type="AlphaFoldDB" id="A0AAV1S6P1"/>
<name>A0AAV1S6P1_9ROSI</name>
<accession>A0AAV1S6P1</accession>
<comment type="caution">
    <text evidence="2">The sequence shown here is derived from an EMBL/GenBank/DDBJ whole genome shotgun (WGS) entry which is preliminary data.</text>
</comment>
<organism evidence="2 3">
    <name type="scientific">Dovyalis caffra</name>
    <dbReference type="NCBI Taxonomy" id="77055"/>
    <lineage>
        <taxon>Eukaryota</taxon>
        <taxon>Viridiplantae</taxon>
        <taxon>Streptophyta</taxon>
        <taxon>Embryophyta</taxon>
        <taxon>Tracheophyta</taxon>
        <taxon>Spermatophyta</taxon>
        <taxon>Magnoliopsida</taxon>
        <taxon>eudicotyledons</taxon>
        <taxon>Gunneridae</taxon>
        <taxon>Pentapetalae</taxon>
        <taxon>rosids</taxon>
        <taxon>fabids</taxon>
        <taxon>Malpighiales</taxon>
        <taxon>Salicaceae</taxon>
        <taxon>Flacourtieae</taxon>
        <taxon>Dovyalis</taxon>
    </lineage>
</organism>
<protein>
    <submittedName>
        <fullName evidence="2">Uncharacterized protein</fullName>
    </submittedName>
</protein>
<evidence type="ECO:0000256" key="1">
    <source>
        <dbReference type="SAM" id="MobiDB-lite"/>
    </source>
</evidence>
<evidence type="ECO:0000313" key="2">
    <source>
        <dbReference type="EMBL" id="CAK7346528.1"/>
    </source>
</evidence>
<feature type="region of interest" description="Disordered" evidence="1">
    <location>
        <begin position="1"/>
        <end position="24"/>
    </location>
</feature>
<dbReference type="EMBL" id="CAWUPB010001173">
    <property type="protein sequence ID" value="CAK7346528.1"/>
    <property type="molecule type" value="Genomic_DNA"/>
</dbReference>
<proteinExistence type="predicted"/>
<reference evidence="2 3" key="1">
    <citation type="submission" date="2024-01" db="EMBL/GenBank/DDBJ databases">
        <authorList>
            <person name="Waweru B."/>
        </authorList>
    </citation>
    <scope>NUCLEOTIDE SEQUENCE [LARGE SCALE GENOMIC DNA]</scope>
</reference>
<feature type="compositionally biased region" description="Polar residues" evidence="1">
    <location>
        <begin position="10"/>
        <end position="24"/>
    </location>
</feature>
<sequence>MNTRRLLYKDNSSQISENRSPSSGTIHGYLRQEARVYETDDGADPALLTPCWIAKVRLQLIELLKVCLQFLDLEESCHLDADSVRQLRCGTVAIVALTRSMYNGNCAIAKKLTGRQVTPYTGIAAYLSSSLSTKKCPAQKHTNMAAMDTNNDVKPIKTLFGRSFLKSLGWYLEVSIARNMTTEVTEKQRATRDEIANTLNSGRFLRTGEPLSSLFPPGTAADVAKATVAMSAATTEQDSEVLASHSPPLLTSSWCEIVNISFEVRPSELWRGKKLPGMEYLTYYKMQIN</sequence>
<evidence type="ECO:0000313" key="3">
    <source>
        <dbReference type="Proteomes" id="UP001314170"/>
    </source>
</evidence>
<gene>
    <name evidence="2" type="ORF">DCAF_LOCUS19205</name>
</gene>
<keyword evidence="3" id="KW-1185">Reference proteome</keyword>
<dbReference type="Proteomes" id="UP001314170">
    <property type="component" value="Unassembled WGS sequence"/>
</dbReference>